<dbReference type="InterPro" id="IPR001611">
    <property type="entry name" value="Leu-rich_rpt"/>
</dbReference>
<name>A0A8T1VV63_9STRA</name>
<reference evidence="5" key="1">
    <citation type="submission" date="2021-02" db="EMBL/GenBank/DDBJ databases">
        <authorList>
            <person name="Palmer J.M."/>
        </authorList>
    </citation>
    <scope>NUCLEOTIDE SEQUENCE</scope>
    <source>
        <strain evidence="5">SCRP734</strain>
    </source>
</reference>
<evidence type="ECO:0000256" key="4">
    <source>
        <dbReference type="SAM" id="SignalP"/>
    </source>
</evidence>
<evidence type="ECO:0000313" key="5">
    <source>
        <dbReference type="EMBL" id="KAG7385205.1"/>
    </source>
</evidence>
<dbReference type="AlphaFoldDB" id="A0A8T1VV63"/>
<organism evidence="5 6">
    <name type="scientific">Phytophthora pseudosyringae</name>
    <dbReference type="NCBI Taxonomy" id="221518"/>
    <lineage>
        <taxon>Eukaryota</taxon>
        <taxon>Sar</taxon>
        <taxon>Stramenopiles</taxon>
        <taxon>Oomycota</taxon>
        <taxon>Peronosporomycetes</taxon>
        <taxon>Peronosporales</taxon>
        <taxon>Peronosporaceae</taxon>
        <taxon>Phytophthora</taxon>
    </lineage>
</organism>
<dbReference type="Proteomes" id="UP000694044">
    <property type="component" value="Unassembled WGS sequence"/>
</dbReference>
<evidence type="ECO:0000313" key="6">
    <source>
        <dbReference type="Proteomes" id="UP000694044"/>
    </source>
</evidence>
<dbReference type="GO" id="GO:0005615">
    <property type="term" value="C:extracellular space"/>
    <property type="evidence" value="ECO:0007669"/>
    <property type="project" value="TreeGrafter"/>
</dbReference>
<dbReference type="Pfam" id="PF12799">
    <property type="entry name" value="LRR_4"/>
    <property type="match status" value="1"/>
</dbReference>
<dbReference type="OrthoDB" id="127904at2759"/>
<protein>
    <submittedName>
        <fullName evidence="5">Uncharacterized protein</fullName>
    </submittedName>
</protein>
<keyword evidence="2 4" id="KW-0732">Signal</keyword>
<proteinExistence type="predicted"/>
<comment type="caution">
    <text evidence="5">The sequence shown here is derived from an EMBL/GenBank/DDBJ whole genome shotgun (WGS) entry which is preliminary data.</text>
</comment>
<dbReference type="EMBL" id="JAGDFM010000127">
    <property type="protein sequence ID" value="KAG7385205.1"/>
    <property type="molecule type" value="Genomic_DNA"/>
</dbReference>
<dbReference type="InterPro" id="IPR003591">
    <property type="entry name" value="Leu-rich_rpt_typical-subtyp"/>
</dbReference>
<gene>
    <name evidence="5" type="ORF">PHYPSEUDO_001747</name>
</gene>
<accession>A0A8T1VV63</accession>
<dbReference type="GO" id="GO:0031012">
    <property type="term" value="C:extracellular matrix"/>
    <property type="evidence" value="ECO:0007669"/>
    <property type="project" value="TreeGrafter"/>
</dbReference>
<feature type="chain" id="PRO_5035937969" evidence="4">
    <location>
        <begin position="23"/>
        <end position="329"/>
    </location>
</feature>
<keyword evidence="1" id="KW-0433">Leucine-rich repeat</keyword>
<feature type="signal peptide" evidence="4">
    <location>
        <begin position="1"/>
        <end position="22"/>
    </location>
</feature>
<dbReference type="PROSITE" id="PS51450">
    <property type="entry name" value="LRR"/>
    <property type="match status" value="1"/>
</dbReference>
<evidence type="ECO:0000256" key="1">
    <source>
        <dbReference type="ARBA" id="ARBA00022614"/>
    </source>
</evidence>
<dbReference type="InterPro" id="IPR050328">
    <property type="entry name" value="Dev_Immune_Receptor"/>
</dbReference>
<dbReference type="InterPro" id="IPR025875">
    <property type="entry name" value="Leu-rich_rpt_4"/>
</dbReference>
<evidence type="ECO:0000256" key="3">
    <source>
        <dbReference type="ARBA" id="ARBA00022737"/>
    </source>
</evidence>
<sequence length="329" mass="35611">MSRAHVAWLLLCTALLALHAVAMTPPVCMNAGGLWGGGILLSSCSGQCSGGVLCDVAVDGDYTCLNYTDSAFVLLIGDSGYVSDEDSAARVADPNYVSTVAELPDDTDMYPHIENCYLYDVTKLKIDSDINQVVLAGGDSYRGFYKGRVGYLTFNSDFIANQSQITSVSLISLNLKDVRQDLPSKLPANIAHLDLKNTLIYSFPAQLAVFTKLEDLSLEGNYISALNESDVIPTLKKLNLASNNISVLPEALANFENLEQLNLGSNNIREMTSLGSSDTLKVLNVSDNQLVTFEATYPNLETVYLGSNNLTEIPAAIYDCTKLKNLYDA</sequence>
<keyword evidence="6" id="KW-1185">Reference proteome</keyword>
<keyword evidence="3" id="KW-0677">Repeat</keyword>
<evidence type="ECO:0000256" key="2">
    <source>
        <dbReference type="ARBA" id="ARBA00022729"/>
    </source>
</evidence>
<dbReference type="PANTHER" id="PTHR24373">
    <property type="entry name" value="SLIT RELATED LEUCINE-RICH REPEAT NEURONAL PROTEIN"/>
    <property type="match status" value="1"/>
</dbReference>
<dbReference type="PANTHER" id="PTHR24373:SF275">
    <property type="entry name" value="TIR DOMAIN-CONTAINING PROTEIN"/>
    <property type="match status" value="1"/>
</dbReference>
<dbReference type="SMART" id="SM00369">
    <property type="entry name" value="LRR_TYP"/>
    <property type="match status" value="3"/>
</dbReference>